<sequence length="136" mass="16332">MKGKKSSTTLTGRSWRLLRLALCWARKVVAFELLSPPDDDGIIRRGERELSFEEEETPIFRFKKETPPEVEKDMEEEEGRFERDWGEEEEYWADEERESSEVSEEEEEEEGIDSRAEEFIEWFHEQLKLQRLSNLQ</sequence>
<protein>
    <submittedName>
        <fullName evidence="3">Uncharacterized protein</fullName>
    </submittedName>
</protein>
<feature type="compositionally biased region" description="Acidic residues" evidence="1">
    <location>
        <begin position="72"/>
        <end position="111"/>
    </location>
</feature>
<evidence type="ECO:0000313" key="3">
    <source>
        <dbReference type="EMBL" id="KAK1280660.1"/>
    </source>
</evidence>
<dbReference type="PANTHER" id="PTHR33265">
    <property type="entry name" value="AVR9/CF-9 RAPIDLY ELICITED PROTEIN-RELATED"/>
    <property type="match status" value="1"/>
</dbReference>
<comment type="caution">
    <text evidence="3">The sequence shown here is derived from an EMBL/GenBank/DDBJ whole genome shotgun (WGS) entry which is preliminary data.</text>
</comment>
<dbReference type="EMBL" id="JAUJYN010000001">
    <property type="protein sequence ID" value="KAK1280660.1"/>
    <property type="molecule type" value="Genomic_DNA"/>
</dbReference>
<reference evidence="3" key="1">
    <citation type="journal article" date="2023" name="Nat. Commun.">
        <title>Diploid and tetraploid genomes of Acorus and the evolution of monocots.</title>
        <authorList>
            <person name="Ma L."/>
            <person name="Liu K.W."/>
            <person name="Li Z."/>
            <person name="Hsiao Y.Y."/>
            <person name="Qi Y."/>
            <person name="Fu T."/>
            <person name="Tang G.D."/>
            <person name="Zhang D."/>
            <person name="Sun W.H."/>
            <person name="Liu D.K."/>
            <person name="Li Y."/>
            <person name="Chen G.Z."/>
            <person name="Liu X.D."/>
            <person name="Liao X.Y."/>
            <person name="Jiang Y.T."/>
            <person name="Yu X."/>
            <person name="Hao Y."/>
            <person name="Huang J."/>
            <person name="Zhao X.W."/>
            <person name="Ke S."/>
            <person name="Chen Y.Y."/>
            <person name="Wu W.L."/>
            <person name="Hsu J.L."/>
            <person name="Lin Y.F."/>
            <person name="Huang M.D."/>
            <person name="Li C.Y."/>
            <person name="Huang L."/>
            <person name="Wang Z.W."/>
            <person name="Zhao X."/>
            <person name="Zhong W.Y."/>
            <person name="Peng D.H."/>
            <person name="Ahmad S."/>
            <person name="Lan S."/>
            <person name="Zhang J.S."/>
            <person name="Tsai W.C."/>
            <person name="Van de Peer Y."/>
            <person name="Liu Z.J."/>
        </authorList>
    </citation>
    <scope>NUCLEOTIDE SEQUENCE</scope>
    <source>
        <strain evidence="3">SCP</strain>
    </source>
</reference>
<accession>A0AAV9BVA1</accession>
<dbReference type="Proteomes" id="UP001179952">
    <property type="component" value="Unassembled WGS sequence"/>
</dbReference>
<gene>
    <name evidence="3" type="ORF">QJS04_geneDACA004535</name>
</gene>
<proteinExistence type="predicted"/>
<keyword evidence="4" id="KW-1185">Reference proteome</keyword>
<organism evidence="3 4">
    <name type="scientific">Acorus gramineus</name>
    <name type="common">Dwarf sweet flag</name>
    <dbReference type="NCBI Taxonomy" id="55184"/>
    <lineage>
        <taxon>Eukaryota</taxon>
        <taxon>Viridiplantae</taxon>
        <taxon>Streptophyta</taxon>
        <taxon>Embryophyta</taxon>
        <taxon>Tracheophyta</taxon>
        <taxon>Spermatophyta</taxon>
        <taxon>Magnoliopsida</taxon>
        <taxon>Liliopsida</taxon>
        <taxon>Acoraceae</taxon>
        <taxon>Acorus</taxon>
    </lineage>
</organism>
<keyword evidence="2" id="KW-0732">Signal</keyword>
<reference evidence="3" key="2">
    <citation type="submission" date="2023-06" db="EMBL/GenBank/DDBJ databases">
        <authorList>
            <person name="Ma L."/>
            <person name="Liu K.-W."/>
            <person name="Li Z."/>
            <person name="Hsiao Y.-Y."/>
            <person name="Qi Y."/>
            <person name="Fu T."/>
            <person name="Tang G."/>
            <person name="Zhang D."/>
            <person name="Sun W.-H."/>
            <person name="Liu D.-K."/>
            <person name="Li Y."/>
            <person name="Chen G.-Z."/>
            <person name="Liu X.-D."/>
            <person name="Liao X.-Y."/>
            <person name="Jiang Y.-T."/>
            <person name="Yu X."/>
            <person name="Hao Y."/>
            <person name="Huang J."/>
            <person name="Zhao X.-W."/>
            <person name="Ke S."/>
            <person name="Chen Y.-Y."/>
            <person name="Wu W.-L."/>
            <person name="Hsu J.-L."/>
            <person name="Lin Y.-F."/>
            <person name="Huang M.-D."/>
            <person name="Li C.-Y."/>
            <person name="Huang L."/>
            <person name="Wang Z.-W."/>
            <person name="Zhao X."/>
            <person name="Zhong W.-Y."/>
            <person name="Peng D.-H."/>
            <person name="Ahmad S."/>
            <person name="Lan S."/>
            <person name="Zhang J.-S."/>
            <person name="Tsai W.-C."/>
            <person name="Van De Peer Y."/>
            <person name="Liu Z.-J."/>
        </authorList>
    </citation>
    <scope>NUCLEOTIDE SEQUENCE</scope>
    <source>
        <strain evidence="3">SCP</strain>
        <tissue evidence="3">Leaves</tissue>
    </source>
</reference>
<evidence type="ECO:0000313" key="4">
    <source>
        <dbReference type="Proteomes" id="UP001179952"/>
    </source>
</evidence>
<feature type="signal peptide" evidence="2">
    <location>
        <begin position="1"/>
        <end position="30"/>
    </location>
</feature>
<evidence type="ECO:0000256" key="2">
    <source>
        <dbReference type="SAM" id="SignalP"/>
    </source>
</evidence>
<dbReference type="PANTHER" id="PTHR33265:SF5">
    <property type="entry name" value="COTTON FIBER PROTEIN"/>
    <property type="match status" value="1"/>
</dbReference>
<feature type="region of interest" description="Disordered" evidence="1">
    <location>
        <begin position="65"/>
        <end position="115"/>
    </location>
</feature>
<evidence type="ECO:0000256" key="1">
    <source>
        <dbReference type="SAM" id="MobiDB-lite"/>
    </source>
</evidence>
<name>A0AAV9BVA1_ACOGR</name>
<dbReference type="AlphaFoldDB" id="A0AAV9BVA1"/>
<feature type="chain" id="PRO_5043462839" evidence="2">
    <location>
        <begin position="31"/>
        <end position="136"/>
    </location>
</feature>
<dbReference type="Pfam" id="PF05553">
    <property type="entry name" value="DUF761"/>
    <property type="match status" value="1"/>
</dbReference>
<dbReference type="InterPro" id="IPR008480">
    <property type="entry name" value="DUF761_pln"/>
</dbReference>